<dbReference type="EMBL" id="KZ679128">
    <property type="protein sequence ID" value="PTB79145.1"/>
    <property type="molecule type" value="Genomic_DNA"/>
</dbReference>
<reference evidence="1 2" key="1">
    <citation type="submission" date="2016-07" db="EMBL/GenBank/DDBJ databases">
        <title>Multiple horizontal gene transfer events from other fungi enriched the ability of initially mycotrophic Trichoderma (Ascomycota) to feed on dead plant biomass.</title>
        <authorList>
            <consortium name="DOE Joint Genome Institute"/>
            <person name="Aerts A."/>
            <person name="Atanasova L."/>
            <person name="Chenthamara K."/>
            <person name="Zhang J."/>
            <person name="Grujic M."/>
            <person name="Henrissat B."/>
            <person name="Kuo A."/>
            <person name="Salamov A."/>
            <person name="Lipzen A."/>
            <person name="Labutti K."/>
            <person name="Barry K."/>
            <person name="Miao Y."/>
            <person name="Rahimi M.J."/>
            <person name="Shen Q."/>
            <person name="Grigoriev I.V."/>
            <person name="Kubicek C.P."/>
            <person name="Druzhinina I.S."/>
        </authorList>
    </citation>
    <scope>NUCLEOTIDE SEQUENCE [LARGE SCALE GENOMIC DNA]</scope>
    <source>
        <strain evidence="1 2">ATCC 18648</strain>
    </source>
</reference>
<evidence type="ECO:0000313" key="2">
    <source>
        <dbReference type="Proteomes" id="UP000240760"/>
    </source>
</evidence>
<accession>A0A2T4CC68</accession>
<sequence length="82" mass="7970">MFPAVVLVPPKTVCLSVSSPGAAGSAACCVQSTTGPLGIQAPTAAPTAASLHEGDKGLAQGSGVPARMQIELLPEPITAFGA</sequence>
<proteinExistence type="predicted"/>
<organism evidence="1 2">
    <name type="scientific">Trichoderma longibrachiatum ATCC 18648</name>
    <dbReference type="NCBI Taxonomy" id="983965"/>
    <lineage>
        <taxon>Eukaryota</taxon>
        <taxon>Fungi</taxon>
        <taxon>Dikarya</taxon>
        <taxon>Ascomycota</taxon>
        <taxon>Pezizomycotina</taxon>
        <taxon>Sordariomycetes</taxon>
        <taxon>Hypocreomycetidae</taxon>
        <taxon>Hypocreales</taxon>
        <taxon>Hypocreaceae</taxon>
        <taxon>Trichoderma</taxon>
    </lineage>
</organism>
<keyword evidence="2" id="KW-1185">Reference proteome</keyword>
<protein>
    <submittedName>
        <fullName evidence="1">Uncharacterized protein</fullName>
    </submittedName>
</protein>
<dbReference type="AlphaFoldDB" id="A0A2T4CC68"/>
<evidence type="ECO:0000313" key="1">
    <source>
        <dbReference type="EMBL" id="PTB79145.1"/>
    </source>
</evidence>
<name>A0A2T4CC68_TRILO</name>
<dbReference type="Proteomes" id="UP000240760">
    <property type="component" value="Unassembled WGS sequence"/>
</dbReference>
<gene>
    <name evidence="1" type="ORF">M440DRAFT_1398418</name>
</gene>